<keyword evidence="3" id="KW-1185">Reference proteome</keyword>
<reference evidence="3" key="1">
    <citation type="journal article" date="2019" name="Int. J. Syst. Evol. Microbiol.">
        <title>The Global Catalogue of Microorganisms (GCM) 10K type strain sequencing project: providing services to taxonomists for standard genome sequencing and annotation.</title>
        <authorList>
            <consortium name="The Broad Institute Genomics Platform"/>
            <consortium name="The Broad Institute Genome Sequencing Center for Infectious Disease"/>
            <person name="Wu L."/>
            <person name="Ma J."/>
        </authorList>
    </citation>
    <scope>NUCLEOTIDE SEQUENCE [LARGE SCALE GENOMIC DNA]</scope>
    <source>
        <strain evidence="3">JCM 10649</strain>
    </source>
</reference>
<keyword evidence="1" id="KW-0732">Signal</keyword>
<accession>A0ABP3KY82</accession>
<feature type="chain" id="PRO_5047005828" description="Secreted protein" evidence="1">
    <location>
        <begin position="28"/>
        <end position="139"/>
    </location>
</feature>
<organism evidence="2 3">
    <name type="scientific">Streptomyces stramineus</name>
    <dbReference type="NCBI Taxonomy" id="173861"/>
    <lineage>
        <taxon>Bacteria</taxon>
        <taxon>Bacillati</taxon>
        <taxon>Actinomycetota</taxon>
        <taxon>Actinomycetes</taxon>
        <taxon>Kitasatosporales</taxon>
        <taxon>Streptomycetaceae</taxon>
        <taxon>Streptomyces</taxon>
    </lineage>
</organism>
<gene>
    <name evidence="2" type="ORF">GCM10009544_58050</name>
</gene>
<evidence type="ECO:0000313" key="2">
    <source>
        <dbReference type="EMBL" id="GAA0489330.1"/>
    </source>
</evidence>
<comment type="caution">
    <text evidence="2">The sequence shown here is derived from an EMBL/GenBank/DDBJ whole genome shotgun (WGS) entry which is preliminary data.</text>
</comment>
<feature type="signal peptide" evidence="1">
    <location>
        <begin position="1"/>
        <end position="27"/>
    </location>
</feature>
<proteinExistence type="predicted"/>
<name>A0ABP3KY82_9ACTN</name>
<dbReference type="Proteomes" id="UP001499895">
    <property type="component" value="Unassembled WGS sequence"/>
</dbReference>
<evidence type="ECO:0000313" key="3">
    <source>
        <dbReference type="Proteomes" id="UP001499895"/>
    </source>
</evidence>
<protein>
    <recommendedName>
        <fullName evidence="4">Secreted protein</fullName>
    </recommendedName>
</protein>
<evidence type="ECO:0000256" key="1">
    <source>
        <dbReference type="SAM" id="SignalP"/>
    </source>
</evidence>
<dbReference type="RefSeq" id="WP_344096399.1">
    <property type="nucleotide sequence ID" value="NZ_BAAAHB010000110.1"/>
</dbReference>
<evidence type="ECO:0008006" key="4">
    <source>
        <dbReference type="Google" id="ProtNLM"/>
    </source>
</evidence>
<dbReference type="EMBL" id="BAAAHB010000110">
    <property type="protein sequence ID" value="GAA0489330.1"/>
    <property type="molecule type" value="Genomic_DNA"/>
</dbReference>
<sequence>MPKLMVTAAAAAGTALLLAAGTTAATAAPGDWTSKSWSKTVSGAHGSGTITRGDEGNAYAATGTLTVTDTDPKACYTARLGMKVWTLSKPGGLREVEVGSHSAKQCGPGTIDIKADSWANNVTDGPWVTLCKEGTKCAR</sequence>